<reference evidence="1" key="1">
    <citation type="journal article" date="2020" name="New Phytol.">
        <title>Comparative genomics reveals dynamic genome evolution in host specialist ectomycorrhizal fungi.</title>
        <authorList>
            <person name="Lofgren L.A."/>
            <person name="Nguyen N.H."/>
            <person name="Vilgalys R."/>
            <person name="Ruytinx J."/>
            <person name="Liao H.L."/>
            <person name="Branco S."/>
            <person name="Kuo A."/>
            <person name="LaButti K."/>
            <person name="Lipzen A."/>
            <person name="Andreopoulos W."/>
            <person name="Pangilinan J."/>
            <person name="Riley R."/>
            <person name="Hundley H."/>
            <person name="Na H."/>
            <person name="Barry K."/>
            <person name="Grigoriev I.V."/>
            <person name="Stajich J.E."/>
            <person name="Kennedy P.G."/>
        </authorList>
    </citation>
    <scope>NUCLEOTIDE SEQUENCE</scope>
    <source>
        <strain evidence="1">FC423</strain>
    </source>
</reference>
<protein>
    <submittedName>
        <fullName evidence="1">Uncharacterized protein</fullName>
    </submittedName>
</protein>
<name>A0A9P7FIR1_9AGAM</name>
<gene>
    <name evidence="1" type="ORF">F5147DRAFT_121994</name>
</gene>
<evidence type="ECO:0000313" key="2">
    <source>
        <dbReference type="Proteomes" id="UP000823399"/>
    </source>
</evidence>
<accession>A0A9P7FIR1</accession>
<dbReference type="EMBL" id="JABBWM010000002">
    <property type="protein sequence ID" value="KAG2119790.1"/>
    <property type="molecule type" value="Genomic_DNA"/>
</dbReference>
<comment type="caution">
    <text evidence="1">The sequence shown here is derived from an EMBL/GenBank/DDBJ whole genome shotgun (WGS) entry which is preliminary data.</text>
</comment>
<dbReference type="Proteomes" id="UP000823399">
    <property type="component" value="Unassembled WGS sequence"/>
</dbReference>
<dbReference type="OrthoDB" id="10386702at2759"/>
<evidence type="ECO:0000313" key="1">
    <source>
        <dbReference type="EMBL" id="KAG2119790.1"/>
    </source>
</evidence>
<proteinExistence type="predicted"/>
<sequence length="209" mass="23549">MEQRDISGVHAHEYAPGAPHLLVCRNPLFGEVISCAMLILHTMGMEGGLDQCPGIHHQPCFQYLLQNRVTWKTLIMITHSIDYIRMIVCMNRPCNAVVVFDWESCAQKNGAVKLWQMCMKSGASALHCAASSMRGLLQYHTWSTEMRHMFSRSYVSKLLPAYYGVRILPSLAEVVVGGRGVLDLHSRFTMSRTLACPIHRPESSLYLNP</sequence>
<dbReference type="GeneID" id="64690393"/>
<keyword evidence="2" id="KW-1185">Reference proteome</keyword>
<organism evidence="1 2">
    <name type="scientific">Suillus discolor</name>
    <dbReference type="NCBI Taxonomy" id="1912936"/>
    <lineage>
        <taxon>Eukaryota</taxon>
        <taxon>Fungi</taxon>
        <taxon>Dikarya</taxon>
        <taxon>Basidiomycota</taxon>
        <taxon>Agaricomycotina</taxon>
        <taxon>Agaricomycetes</taxon>
        <taxon>Agaricomycetidae</taxon>
        <taxon>Boletales</taxon>
        <taxon>Suillineae</taxon>
        <taxon>Suillaceae</taxon>
        <taxon>Suillus</taxon>
    </lineage>
</organism>
<dbReference type="AlphaFoldDB" id="A0A9P7FIR1"/>
<dbReference type="RefSeq" id="XP_041299616.1">
    <property type="nucleotide sequence ID" value="XM_041428134.1"/>
</dbReference>